<accession>A0A433D6C6</accession>
<organism evidence="2 3">
    <name type="scientific">Jimgerdemannia flammicorona</name>
    <dbReference type="NCBI Taxonomy" id="994334"/>
    <lineage>
        <taxon>Eukaryota</taxon>
        <taxon>Fungi</taxon>
        <taxon>Fungi incertae sedis</taxon>
        <taxon>Mucoromycota</taxon>
        <taxon>Mucoromycotina</taxon>
        <taxon>Endogonomycetes</taxon>
        <taxon>Endogonales</taxon>
        <taxon>Endogonaceae</taxon>
        <taxon>Jimgerdemannia</taxon>
    </lineage>
</organism>
<name>A0A433D6C6_9FUNG</name>
<protein>
    <submittedName>
        <fullName evidence="2">Uncharacterized protein</fullName>
    </submittedName>
</protein>
<sequence>MTFDRCRARSHNQYNPLQRRRPCTKSRWYHQALPRLRQFGTPHQSSASLPYLRLNKPSSQTLGEIAFTH</sequence>
<evidence type="ECO:0000256" key="1">
    <source>
        <dbReference type="SAM" id="MobiDB-lite"/>
    </source>
</evidence>
<keyword evidence="3" id="KW-1185">Reference proteome</keyword>
<comment type="caution">
    <text evidence="2">The sequence shown here is derived from an EMBL/GenBank/DDBJ whole genome shotgun (WGS) entry which is preliminary data.</text>
</comment>
<reference evidence="2 3" key="1">
    <citation type="journal article" date="2018" name="New Phytol.">
        <title>Phylogenomics of Endogonaceae and evolution of mycorrhizas within Mucoromycota.</title>
        <authorList>
            <person name="Chang Y."/>
            <person name="Desiro A."/>
            <person name="Na H."/>
            <person name="Sandor L."/>
            <person name="Lipzen A."/>
            <person name="Clum A."/>
            <person name="Barry K."/>
            <person name="Grigoriev I.V."/>
            <person name="Martin F.M."/>
            <person name="Stajich J.E."/>
            <person name="Smith M.E."/>
            <person name="Bonito G."/>
            <person name="Spatafora J.W."/>
        </authorList>
    </citation>
    <scope>NUCLEOTIDE SEQUENCE [LARGE SCALE GENOMIC DNA]</scope>
    <source>
        <strain evidence="2 3">GMNB39</strain>
    </source>
</reference>
<gene>
    <name evidence="2" type="ORF">BC936DRAFT_147029</name>
</gene>
<evidence type="ECO:0000313" key="3">
    <source>
        <dbReference type="Proteomes" id="UP000268093"/>
    </source>
</evidence>
<feature type="region of interest" description="Disordered" evidence="1">
    <location>
        <begin position="1"/>
        <end position="21"/>
    </location>
</feature>
<evidence type="ECO:0000313" key="2">
    <source>
        <dbReference type="EMBL" id="RUP46379.1"/>
    </source>
</evidence>
<dbReference type="Proteomes" id="UP000268093">
    <property type="component" value="Unassembled WGS sequence"/>
</dbReference>
<proteinExistence type="predicted"/>
<dbReference type="EMBL" id="RBNI01005947">
    <property type="protein sequence ID" value="RUP46379.1"/>
    <property type="molecule type" value="Genomic_DNA"/>
</dbReference>
<dbReference type="AlphaFoldDB" id="A0A433D6C6"/>